<evidence type="ECO:0000256" key="7">
    <source>
        <dbReference type="SAM" id="SignalP"/>
    </source>
</evidence>
<evidence type="ECO:0000259" key="8">
    <source>
        <dbReference type="PROSITE" id="PS51767"/>
    </source>
</evidence>
<gene>
    <name evidence="9" type="ORF">CLIB1423_20S02256</name>
</gene>
<dbReference type="SUPFAM" id="SSF50630">
    <property type="entry name" value="Acid proteases"/>
    <property type="match status" value="1"/>
</dbReference>
<dbReference type="EMBL" id="CAKXYY010000020">
    <property type="protein sequence ID" value="CAH2355021.1"/>
    <property type="molecule type" value="Genomic_DNA"/>
</dbReference>
<dbReference type="PROSITE" id="PS00141">
    <property type="entry name" value="ASP_PROTEASE"/>
    <property type="match status" value="1"/>
</dbReference>
<dbReference type="Gene3D" id="2.40.70.10">
    <property type="entry name" value="Acid Proteases"/>
    <property type="match status" value="2"/>
</dbReference>
<evidence type="ECO:0000256" key="4">
    <source>
        <dbReference type="ARBA" id="ARBA00023157"/>
    </source>
</evidence>
<evidence type="ECO:0000256" key="2">
    <source>
        <dbReference type="ARBA" id="ARBA00022729"/>
    </source>
</evidence>
<feature type="domain" description="Peptidase A1" evidence="8">
    <location>
        <begin position="66"/>
        <end position="368"/>
    </location>
</feature>
<keyword evidence="2 7" id="KW-0732">Signal</keyword>
<dbReference type="Pfam" id="PF00026">
    <property type="entry name" value="Asp"/>
    <property type="match status" value="1"/>
</dbReference>
<dbReference type="Proteomes" id="UP000837801">
    <property type="component" value="Unassembled WGS sequence"/>
</dbReference>
<feature type="active site" evidence="5">
    <location>
        <position position="84"/>
    </location>
</feature>
<protein>
    <submittedName>
        <fullName evidence="9">Candidapepsin</fullName>
    </submittedName>
</protein>
<dbReference type="GO" id="GO:0006508">
    <property type="term" value="P:proteolysis"/>
    <property type="evidence" value="ECO:0007669"/>
    <property type="project" value="UniProtKB-KW"/>
</dbReference>
<evidence type="ECO:0000313" key="10">
    <source>
        <dbReference type="Proteomes" id="UP000837801"/>
    </source>
</evidence>
<proteinExistence type="inferred from homology"/>
<dbReference type="AlphaFoldDB" id="A0A9P0QUG4"/>
<feature type="chain" id="PRO_5040495566" evidence="7">
    <location>
        <begin position="20"/>
        <end position="390"/>
    </location>
</feature>
<name>A0A9P0QUG4_9ASCO</name>
<reference evidence="9" key="1">
    <citation type="submission" date="2022-03" db="EMBL/GenBank/DDBJ databases">
        <authorList>
            <person name="Legras J.-L."/>
            <person name="Devillers H."/>
            <person name="Grondin C."/>
        </authorList>
    </citation>
    <scope>NUCLEOTIDE SEQUENCE</scope>
    <source>
        <strain evidence="9">CLIB 1423</strain>
    </source>
</reference>
<evidence type="ECO:0000313" key="9">
    <source>
        <dbReference type="EMBL" id="CAH2355021.1"/>
    </source>
</evidence>
<dbReference type="InterPro" id="IPR001461">
    <property type="entry name" value="Aspartic_peptidase_A1"/>
</dbReference>
<evidence type="ECO:0000256" key="3">
    <source>
        <dbReference type="ARBA" id="ARBA00022750"/>
    </source>
</evidence>
<dbReference type="InterPro" id="IPR033121">
    <property type="entry name" value="PEPTIDASE_A1"/>
</dbReference>
<keyword evidence="6" id="KW-0645">Protease</keyword>
<dbReference type="GO" id="GO:0004190">
    <property type="term" value="F:aspartic-type endopeptidase activity"/>
    <property type="evidence" value="ECO:0007669"/>
    <property type="project" value="UniProtKB-KW"/>
</dbReference>
<evidence type="ECO:0000256" key="1">
    <source>
        <dbReference type="ARBA" id="ARBA00007447"/>
    </source>
</evidence>
<keyword evidence="3 6" id="KW-0064">Aspartyl protease</keyword>
<comment type="caution">
    <text evidence="9">The sequence shown here is derived from an EMBL/GenBank/DDBJ whole genome shotgun (WGS) entry which is preliminary data.</text>
</comment>
<evidence type="ECO:0000256" key="5">
    <source>
        <dbReference type="PIRSR" id="PIRSR601461-1"/>
    </source>
</evidence>
<keyword evidence="4" id="KW-1015">Disulfide bond</keyword>
<dbReference type="GO" id="GO:0005576">
    <property type="term" value="C:extracellular region"/>
    <property type="evidence" value="ECO:0007669"/>
    <property type="project" value="UniProtKB-ARBA"/>
</dbReference>
<dbReference type="PROSITE" id="PS51767">
    <property type="entry name" value="PEPTIDASE_A1"/>
    <property type="match status" value="1"/>
</dbReference>
<keyword evidence="6" id="KW-0378">Hydrolase</keyword>
<dbReference type="InterPro" id="IPR021109">
    <property type="entry name" value="Peptidase_aspartic_dom_sf"/>
</dbReference>
<feature type="active site" evidence="5">
    <location>
        <position position="264"/>
    </location>
</feature>
<comment type="similarity">
    <text evidence="1 6">Belongs to the peptidase A1 family.</text>
</comment>
<dbReference type="InterPro" id="IPR001969">
    <property type="entry name" value="Aspartic_peptidase_AS"/>
</dbReference>
<accession>A0A9P0QUG4</accession>
<keyword evidence="10" id="KW-1185">Reference proteome</keyword>
<sequence>MQFPKLFVSVLPLLSLVNSIPVEGITKRANKVYGVEFSVNRTSDSSLSKRAGSPLPDDITGEGTYYKAYFLFGSEKSKIGVTIDTGSSDLWVPNTNASTGQQYGVYDPSGSSTFKDTGYPFKITYADGTASTGEYVTDSLAFADGSGAISNFQFGSVGDTTVSTGGVLGLSVKGLEQVGSSPQYNNLPLALQSAGLISHASYSVYFSSAEATSGTLLFGGMDSSKYDGNTMAPFTFSGNAVTVPLDKFSINGTSTSVSSAMILDTGSTYSFLPTDAHSALVKQLGGDGSVTNGYSIVNCNPTGNLSYTFTSSWPDTTLTIDIPLSELVKGETENCYLTTKPGMSILGDDFLRHVYLGVNIESSYVWLAKPLYNTTPAITSFVLWGIVFKS</sequence>
<feature type="signal peptide" evidence="7">
    <location>
        <begin position="1"/>
        <end position="19"/>
    </location>
</feature>
<dbReference type="PANTHER" id="PTHR47966">
    <property type="entry name" value="BETA-SITE APP-CLEAVING ENZYME, ISOFORM A-RELATED"/>
    <property type="match status" value="1"/>
</dbReference>
<organism evidence="9 10">
    <name type="scientific">[Candida] railenensis</name>
    <dbReference type="NCBI Taxonomy" id="45579"/>
    <lineage>
        <taxon>Eukaryota</taxon>
        <taxon>Fungi</taxon>
        <taxon>Dikarya</taxon>
        <taxon>Ascomycota</taxon>
        <taxon>Saccharomycotina</taxon>
        <taxon>Pichiomycetes</taxon>
        <taxon>Debaryomycetaceae</taxon>
        <taxon>Kurtzmaniella</taxon>
    </lineage>
</organism>
<dbReference type="OrthoDB" id="771136at2759"/>
<dbReference type="PANTHER" id="PTHR47966:SF65">
    <property type="entry name" value="ASPARTIC-TYPE ENDOPEPTIDASE"/>
    <property type="match status" value="1"/>
</dbReference>
<evidence type="ECO:0000256" key="6">
    <source>
        <dbReference type="RuleBase" id="RU000454"/>
    </source>
</evidence>
<dbReference type="PRINTS" id="PR00792">
    <property type="entry name" value="PEPSIN"/>
</dbReference>